<reference evidence="1 3" key="1">
    <citation type="submission" date="2020-01" db="EMBL/GenBank/DDBJ databases">
        <authorList>
            <consortium name="DOE Joint Genome Institute"/>
            <person name="Haridas S."/>
            <person name="Albert R."/>
            <person name="Binder M."/>
            <person name="Bloem J."/>
            <person name="Labutti K."/>
            <person name="Salamov A."/>
            <person name="Andreopoulos B."/>
            <person name="Baker S.E."/>
            <person name="Barry K."/>
            <person name="Bills G."/>
            <person name="Bluhm B.H."/>
            <person name="Cannon C."/>
            <person name="Castanera R."/>
            <person name="Culley D.E."/>
            <person name="Daum C."/>
            <person name="Ezra D."/>
            <person name="Gonzalez J.B."/>
            <person name="Henrissat B."/>
            <person name="Kuo A."/>
            <person name="Liang C."/>
            <person name="Lipzen A."/>
            <person name="Lutzoni F."/>
            <person name="Magnuson J."/>
            <person name="Mondo S."/>
            <person name="Nolan M."/>
            <person name="Ohm R."/>
            <person name="Pangilinan J."/>
            <person name="Park H.-J."/>
            <person name="Ramirez L."/>
            <person name="Alfaro M."/>
            <person name="Sun H."/>
            <person name="Tritt A."/>
            <person name="Yoshinaga Y."/>
            <person name="Zwiers L.-H."/>
            <person name="Turgeon B.G."/>
            <person name="Goodwin S.B."/>
            <person name="Spatafora J.W."/>
            <person name="Crous P.W."/>
            <person name="Grigoriev I.V."/>
        </authorList>
    </citation>
    <scope>NUCLEOTIDE SEQUENCE</scope>
    <source>
        <strain evidence="1 3">CBS 781.70</strain>
    </source>
</reference>
<dbReference type="AlphaFoldDB" id="A0A6G1GEV6"/>
<proteinExistence type="predicted"/>
<reference evidence="3" key="3">
    <citation type="submission" date="2025-04" db="UniProtKB">
        <authorList>
            <consortium name="RefSeq"/>
        </authorList>
    </citation>
    <scope>IDENTIFICATION</scope>
    <source>
        <strain evidence="3">CBS 781.70</strain>
    </source>
</reference>
<dbReference type="RefSeq" id="XP_033538276.1">
    <property type="nucleotide sequence ID" value="XM_033678672.1"/>
</dbReference>
<evidence type="ECO:0000313" key="3">
    <source>
        <dbReference type="RefSeq" id="XP_033538276.1"/>
    </source>
</evidence>
<name>A0A6G1GEV6_9PEZI</name>
<gene>
    <name evidence="1 3" type="ORF">P152DRAFT_454879</name>
</gene>
<reference evidence="3" key="2">
    <citation type="submission" date="2020-04" db="EMBL/GenBank/DDBJ databases">
        <authorList>
            <consortium name="NCBI Genome Project"/>
        </authorList>
    </citation>
    <scope>NUCLEOTIDE SEQUENCE</scope>
    <source>
        <strain evidence="3">CBS 781.70</strain>
    </source>
</reference>
<evidence type="ECO:0000313" key="1">
    <source>
        <dbReference type="EMBL" id="KAF1816645.1"/>
    </source>
</evidence>
<sequence>MASKDPIEPNQDDTQARLAFAGSRLPPKTRLEFLLKRFSALISTRNKRGRGFAKVELTLFLDNEHILEFPVSILSLKNGGASQRPTLLGEPCHYARAENGQFVLSPVLWSGQDVEKRAEILLNLFGLAWRKTMSDILGPQEQPSSPVHWKVSGDFEAASLSFFDYDEASRPTLVGKVNFTGPEDSPWIRDLHESYGRIWCL</sequence>
<dbReference type="Proteomes" id="UP000504638">
    <property type="component" value="Unplaced"/>
</dbReference>
<keyword evidence="2" id="KW-1185">Reference proteome</keyword>
<organism evidence="1">
    <name type="scientific">Eremomyces bilateralis CBS 781.70</name>
    <dbReference type="NCBI Taxonomy" id="1392243"/>
    <lineage>
        <taxon>Eukaryota</taxon>
        <taxon>Fungi</taxon>
        <taxon>Dikarya</taxon>
        <taxon>Ascomycota</taxon>
        <taxon>Pezizomycotina</taxon>
        <taxon>Dothideomycetes</taxon>
        <taxon>Dothideomycetes incertae sedis</taxon>
        <taxon>Eremomycetales</taxon>
        <taxon>Eremomycetaceae</taxon>
        <taxon>Eremomyces</taxon>
    </lineage>
</organism>
<dbReference type="EMBL" id="ML975150">
    <property type="protein sequence ID" value="KAF1816645.1"/>
    <property type="molecule type" value="Genomic_DNA"/>
</dbReference>
<dbReference type="GeneID" id="54419242"/>
<evidence type="ECO:0000313" key="2">
    <source>
        <dbReference type="Proteomes" id="UP000504638"/>
    </source>
</evidence>
<protein>
    <submittedName>
        <fullName evidence="1 3">Uncharacterized protein</fullName>
    </submittedName>
</protein>
<accession>A0A6G1GEV6</accession>